<dbReference type="OrthoDB" id="5189039at2"/>
<dbReference type="Proteomes" id="UP000019491">
    <property type="component" value="Unassembled WGS sequence"/>
</dbReference>
<dbReference type="EMBL" id="BAWF01000060">
    <property type="protein sequence ID" value="GAF48824.1"/>
    <property type="molecule type" value="Genomic_DNA"/>
</dbReference>
<dbReference type="AlphaFoldDB" id="X0PYW9"/>
<evidence type="ECO:0000313" key="2">
    <source>
        <dbReference type="Proteomes" id="UP000019491"/>
    </source>
</evidence>
<reference evidence="1 2" key="1">
    <citation type="submission" date="2014-02" db="EMBL/GenBank/DDBJ databases">
        <title>Whole genome shotgun sequence of Rhodococcus wratislaviensis NBRC 100605.</title>
        <authorList>
            <person name="Hosoyama A."/>
            <person name="Tsuchikane K."/>
            <person name="Yoshida I."/>
            <person name="Ohji S."/>
            <person name="Ichikawa N."/>
            <person name="Yamazoe A."/>
            <person name="Fujita N."/>
        </authorList>
    </citation>
    <scope>NUCLEOTIDE SEQUENCE [LARGE SCALE GENOMIC DNA]</scope>
    <source>
        <strain evidence="1 2">NBRC 100605</strain>
    </source>
</reference>
<keyword evidence="2" id="KW-1185">Reference proteome</keyword>
<accession>X0PYW9</accession>
<comment type="caution">
    <text evidence="1">The sequence shown here is derived from an EMBL/GenBank/DDBJ whole genome shotgun (WGS) entry which is preliminary data.</text>
</comment>
<sequence>MDAAWHLIQYTADLRRKEPRNVGVVAQVDGEWAIRMFAVDGEDQSVNGHRLRTLRLTKDGYENWVRYYHRLTESGSWDEILRHQARRPSEFTVRKGGFVSTQQSASDLVQRLYNELVETADHSVSRAKLLQAQVESVLTIAEIAPAVEVAVPARWDRGTQAEQDDSVPFNYAYTNGQQHLMDRLQLHQNSVSMSTMIARDFNARVTAASAARTAESFIAFYSGEAIDEMGSDAMLTPIFKVAHIVDVDDPEAAADSLLGLMHPA</sequence>
<evidence type="ECO:0000313" key="1">
    <source>
        <dbReference type="EMBL" id="GAF48824.1"/>
    </source>
</evidence>
<dbReference type="RefSeq" id="WP_037239693.1">
    <property type="nucleotide sequence ID" value="NZ_BAWF01000060.1"/>
</dbReference>
<organism evidence="1 2">
    <name type="scientific">Rhodococcus wratislaviensis NBRC 100605</name>
    <dbReference type="NCBI Taxonomy" id="1219028"/>
    <lineage>
        <taxon>Bacteria</taxon>
        <taxon>Bacillati</taxon>
        <taxon>Actinomycetota</taxon>
        <taxon>Actinomycetes</taxon>
        <taxon>Mycobacteriales</taxon>
        <taxon>Nocardiaceae</taxon>
        <taxon>Rhodococcus</taxon>
    </lineage>
</organism>
<name>X0PYW9_RHOWR</name>
<gene>
    <name evidence="1" type="ORF">RW1_060_00330</name>
</gene>
<proteinExistence type="predicted"/>
<protein>
    <submittedName>
        <fullName evidence="1">Uncharacterized protein</fullName>
    </submittedName>
</protein>